<dbReference type="Gene3D" id="3.40.50.1110">
    <property type="entry name" value="SGNH hydrolase"/>
    <property type="match status" value="1"/>
</dbReference>
<name>A0A315XYV4_RUMFL</name>
<comment type="caution">
    <text evidence="3">The sequence shown here is derived from an EMBL/GenBank/DDBJ whole genome shotgun (WGS) entry which is preliminary data.</text>
</comment>
<gene>
    <name evidence="3" type="ORF">IE37_02081</name>
</gene>
<feature type="domain" description="SGNH hydrolase-type esterase" evidence="2">
    <location>
        <begin position="106"/>
        <end position="259"/>
    </location>
</feature>
<dbReference type="GO" id="GO:0016787">
    <property type="term" value="F:hydrolase activity"/>
    <property type="evidence" value="ECO:0007669"/>
    <property type="project" value="UniProtKB-KW"/>
</dbReference>
<evidence type="ECO:0000313" key="3">
    <source>
        <dbReference type="EMBL" id="PWJ11818.1"/>
    </source>
</evidence>
<dbReference type="InterPro" id="IPR013830">
    <property type="entry name" value="SGNH_hydro"/>
</dbReference>
<dbReference type="SUPFAM" id="SSF52266">
    <property type="entry name" value="SGNH hydrolase"/>
    <property type="match status" value="1"/>
</dbReference>
<evidence type="ECO:0000259" key="2">
    <source>
        <dbReference type="Pfam" id="PF13472"/>
    </source>
</evidence>
<evidence type="ECO:0000313" key="4">
    <source>
        <dbReference type="Proteomes" id="UP000245720"/>
    </source>
</evidence>
<dbReference type="OrthoDB" id="1650541at2"/>
<feature type="region of interest" description="Disordered" evidence="1">
    <location>
        <begin position="281"/>
        <end position="322"/>
    </location>
</feature>
<dbReference type="Pfam" id="PF13472">
    <property type="entry name" value="Lipase_GDSL_2"/>
    <property type="match status" value="1"/>
</dbReference>
<reference evidence="3 4" key="1">
    <citation type="submission" date="2018-05" db="EMBL/GenBank/DDBJ databases">
        <title>The Hungate 1000. A catalogue of reference genomes from the rumen microbiome.</title>
        <authorList>
            <person name="Kelly W."/>
        </authorList>
    </citation>
    <scope>NUCLEOTIDE SEQUENCE [LARGE SCALE GENOMIC DNA]</scope>
    <source>
        <strain evidence="3 4">SAb67</strain>
    </source>
</reference>
<accession>A0A315XYV4</accession>
<protein>
    <submittedName>
        <fullName evidence="3">GDSL-like lipase/acylhydrolase family protein</fullName>
    </submittedName>
</protein>
<feature type="compositionally biased region" description="Polar residues" evidence="1">
    <location>
        <begin position="299"/>
        <end position="322"/>
    </location>
</feature>
<sequence length="322" mass="35008">MNNFQKGIYTLILLLTCCVASPIIFKQIWKNSDIKQQKAAVKAPVVNTQTADTDKPDSTEAAGETQPTSEGETAPADATEAATSAPESSNGNFAQSGPEYFDDALFIGDSRTVGLRDYGTLKNADYYCDIGLSAYKINETTIGGSTVWGALNAKQYGKIYVMLGINEVGNDIEYTASAYRKLIDGIREVQPNAIVYIEANLHVTTAAQTSLISNERIDMLNAHMRDMADGVHIFYIDINSVFDDETGALTPDYTNDGIHVLGKYYTTWCEWLCANTVSQGQPAETAPAENAQAAEPETFTSEPAETEAATQGRPQNEEFSNQ</sequence>
<evidence type="ECO:0000256" key="1">
    <source>
        <dbReference type="SAM" id="MobiDB-lite"/>
    </source>
</evidence>
<dbReference type="Proteomes" id="UP000245720">
    <property type="component" value="Unassembled WGS sequence"/>
</dbReference>
<dbReference type="InterPro" id="IPR036514">
    <property type="entry name" value="SGNH_hydro_sf"/>
</dbReference>
<dbReference type="RefSeq" id="WP_109726844.1">
    <property type="nucleotide sequence ID" value="NZ_QGDI01000008.1"/>
</dbReference>
<feature type="compositionally biased region" description="Low complexity" evidence="1">
    <location>
        <begin position="72"/>
        <end position="89"/>
    </location>
</feature>
<dbReference type="AlphaFoldDB" id="A0A315XYV4"/>
<organism evidence="3 4">
    <name type="scientific">Ruminococcus flavefaciens</name>
    <dbReference type="NCBI Taxonomy" id="1265"/>
    <lineage>
        <taxon>Bacteria</taxon>
        <taxon>Bacillati</taxon>
        <taxon>Bacillota</taxon>
        <taxon>Clostridia</taxon>
        <taxon>Eubacteriales</taxon>
        <taxon>Oscillospiraceae</taxon>
        <taxon>Ruminococcus</taxon>
    </lineage>
</organism>
<keyword evidence="3" id="KW-0378">Hydrolase</keyword>
<dbReference type="EMBL" id="QGDI01000008">
    <property type="protein sequence ID" value="PWJ11818.1"/>
    <property type="molecule type" value="Genomic_DNA"/>
</dbReference>
<feature type="region of interest" description="Disordered" evidence="1">
    <location>
        <begin position="41"/>
        <end position="93"/>
    </location>
</feature>
<feature type="compositionally biased region" description="Low complexity" evidence="1">
    <location>
        <begin position="281"/>
        <end position="298"/>
    </location>
</feature>
<proteinExistence type="predicted"/>